<feature type="domain" description="Tail specific protease" evidence="6">
    <location>
        <begin position="103"/>
        <end position="282"/>
    </location>
</feature>
<dbReference type="Gene3D" id="3.30.750.44">
    <property type="match status" value="1"/>
</dbReference>
<accession>A0ABP4C1V1</accession>
<dbReference type="Proteomes" id="UP001500665">
    <property type="component" value="Unassembled WGS sequence"/>
</dbReference>
<evidence type="ECO:0000313" key="7">
    <source>
        <dbReference type="EMBL" id="GAA0957525.1"/>
    </source>
</evidence>
<dbReference type="SUPFAM" id="SSF52096">
    <property type="entry name" value="ClpP/crotonase"/>
    <property type="match status" value="1"/>
</dbReference>
<dbReference type="SMART" id="SM00245">
    <property type="entry name" value="TSPc"/>
    <property type="match status" value="1"/>
</dbReference>
<keyword evidence="8" id="KW-1185">Reference proteome</keyword>
<name>A0ABP4C1V1_9ACTN</name>
<evidence type="ECO:0000256" key="4">
    <source>
        <dbReference type="SAM" id="MobiDB-lite"/>
    </source>
</evidence>
<dbReference type="PANTHER" id="PTHR32060">
    <property type="entry name" value="TAIL-SPECIFIC PROTEASE"/>
    <property type="match status" value="1"/>
</dbReference>
<organism evidence="7 8">
    <name type="scientific">Actinocorallia libanotica</name>
    <dbReference type="NCBI Taxonomy" id="46162"/>
    <lineage>
        <taxon>Bacteria</taxon>
        <taxon>Bacillati</taxon>
        <taxon>Actinomycetota</taxon>
        <taxon>Actinomycetes</taxon>
        <taxon>Streptosporangiales</taxon>
        <taxon>Thermomonosporaceae</taxon>
        <taxon>Actinocorallia</taxon>
    </lineage>
</organism>
<dbReference type="Gene3D" id="3.90.226.10">
    <property type="entry name" value="2-enoyl-CoA Hydratase, Chain A, domain 1"/>
    <property type="match status" value="1"/>
</dbReference>
<evidence type="ECO:0000313" key="8">
    <source>
        <dbReference type="Proteomes" id="UP001500665"/>
    </source>
</evidence>
<gene>
    <name evidence="7" type="ORF">GCM10009550_45050</name>
</gene>
<dbReference type="PANTHER" id="PTHR32060:SF30">
    <property type="entry name" value="CARBOXY-TERMINAL PROCESSING PROTEASE CTPA"/>
    <property type="match status" value="1"/>
</dbReference>
<dbReference type="InterPro" id="IPR005151">
    <property type="entry name" value="Tail-specific_protease"/>
</dbReference>
<evidence type="ECO:0000259" key="6">
    <source>
        <dbReference type="SMART" id="SM00245"/>
    </source>
</evidence>
<dbReference type="Pfam" id="PF03572">
    <property type="entry name" value="Peptidase_S41"/>
    <property type="match status" value="1"/>
</dbReference>
<feature type="signal peptide" evidence="5">
    <location>
        <begin position="1"/>
        <end position="30"/>
    </location>
</feature>
<dbReference type="EMBL" id="BAAAHH010000019">
    <property type="protein sequence ID" value="GAA0957525.1"/>
    <property type="molecule type" value="Genomic_DNA"/>
</dbReference>
<dbReference type="InterPro" id="IPR029045">
    <property type="entry name" value="ClpP/crotonase-like_dom_sf"/>
</dbReference>
<evidence type="ECO:0000256" key="5">
    <source>
        <dbReference type="SAM" id="SignalP"/>
    </source>
</evidence>
<reference evidence="8" key="1">
    <citation type="journal article" date="2019" name="Int. J. Syst. Evol. Microbiol.">
        <title>The Global Catalogue of Microorganisms (GCM) 10K type strain sequencing project: providing services to taxonomists for standard genome sequencing and annotation.</title>
        <authorList>
            <consortium name="The Broad Institute Genomics Platform"/>
            <consortium name="The Broad Institute Genome Sequencing Center for Infectious Disease"/>
            <person name="Wu L."/>
            <person name="Ma J."/>
        </authorList>
    </citation>
    <scope>NUCLEOTIDE SEQUENCE [LARGE SCALE GENOMIC DNA]</scope>
    <source>
        <strain evidence="8">JCM 10696</strain>
    </source>
</reference>
<feature type="region of interest" description="Disordered" evidence="4">
    <location>
        <begin position="274"/>
        <end position="300"/>
    </location>
</feature>
<feature type="chain" id="PRO_5046808433" description="Tail specific protease domain-containing protein" evidence="5">
    <location>
        <begin position="31"/>
        <end position="300"/>
    </location>
</feature>
<keyword evidence="5" id="KW-0732">Signal</keyword>
<keyword evidence="3" id="KW-0720">Serine protease</keyword>
<dbReference type="RefSeq" id="WP_344242882.1">
    <property type="nucleotide sequence ID" value="NZ_BAAAHH010000019.1"/>
</dbReference>
<protein>
    <recommendedName>
        <fullName evidence="6">Tail specific protease domain-containing protein</fullName>
    </recommendedName>
</protein>
<evidence type="ECO:0000256" key="1">
    <source>
        <dbReference type="ARBA" id="ARBA00022670"/>
    </source>
</evidence>
<dbReference type="CDD" id="cd07560">
    <property type="entry name" value="Peptidase_S41_CPP"/>
    <property type="match status" value="1"/>
</dbReference>
<comment type="caution">
    <text evidence="7">The sequence shown here is derived from an EMBL/GenBank/DDBJ whole genome shotgun (WGS) entry which is preliminary data.</text>
</comment>
<evidence type="ECO:0000256" key="2">
    <source>
        <dbReference type="ARBA" id="ARBA00022801"/>
    </source>
</evidence>
<keyword evidence="1" id="KW-0645">Protease</keyword>
<proteinExistence type="predicted"/>
<evidence type="ECO:0000256" key="3">
    <source>
        <dbReference type="ARBA" id="ARBA00022825"/>
    </source>
</evidence>
<dbReference type="InterPro" id="IPR004447">
    <property type="entry name" value="Peptidase_S41A"/>
</dbReference>
<keyword evidence="2" id="KW-0378">Hydrolase</keyword>
<sequence>MTRWSRREPRRWYRGAAVAAALLSAYGLGAATAETEPSRIEPASHEDGLLEEATDRIATSADQPVSRAELREAAISGMLRSLGDPWARYYPPQEYDDFTGWLNGDHKTVRPEPQRGDVVVDRAEDLTVVRVAVFTRGVGAQVRTGVSGSRAVLLDLRGNPGGLLDEAVDTASAFLEDGPVVTYERRGEPAEVISVTSPGDSRVPVVVLVDKGTASAAEIVTGALRDRDRAVIVGSATFGKGTVQEPVRLSDGSAVELTVGRYLTPAGHNLEGVGIEPDITAGSSDAEERGRTVLDGLTGS</sequence>